<evidence type="ECO:0000313" key="10">
    <source>
        <dbReference type="Proteomes" id="UP001152320"/>
    </source>
</evidence>
<feature type="domain" description="DDE Tnp4" evidence="8">
    <location>
        <begin position="1"/>
        <end position="137"/>
    </location>
</feature>
<keyword evidence="6" id="KW-0378">Hydrolase</keyword>
<dbReference type="InterPro" id="IPR027806">
    <property type="entry name" value="HARBI1_dom"/>
</dbReference>
<evidence type="ECO:0000256" key="1">
    <source>
        <dbReference type="ARBA" id="ARBA00001968"/>
    </source>
</evidence>
<gene>
    <name evidence="9" type="ORF">HOLleu_11142</name>
</gene>
<evidence type="ECO:0000256" key="3">
    <source>
        <dbReference type="ARBA" id="ARBA00006958"/>
    </source>
</evidence>
<dbReference type="GO" id="GO:0046872">
    <property type="term" value="F:metal ion binding"/>
    <property type="evidence" value="ECO:0007669"/>
    <property type="project" value="UniProtKB-KW"/>
</dbReference>
<sequence length="213" mass="24413">MMALVDSDYKFLYVDVGANGRISDGGVFKECSLEQALERRSANIPPPTPFPGDERPVNHFIVGDEAFPLKDYLLKPYPHRNLDVPQRIFNYRLSRARRVVENAFGILANRFRVFQTNIALEPAKVEKLVLASCALHNFLRVEAGNSYLNTMVDKEDFQTHDLIPGSWRSDPQLSNAALFRNQNYNNRAKQLRDYVCAYVNSQTGSVPWQWDMI</sequence>
<evidence type="ECO:0000313" key="9">
    <source>
        <dbReference type="EMBL" id="KAJ8043858.1"/>
    </source>
</evidence>
<dbReference type="AlphaFoldDB" id="A0A9Q1HG92"/>
<comment type="cofactor">
    <cofactor evidence="1">
        <name>a divalent metal cation</name>
        <dbReference type="ChEBI" id="CHEBI:60240"/>
    </cofactor>
</comment>
<dbReference type="GO" id="GO:0016787">
    <property type="term" value="F:hydrolase activity"/>
    <property type="evidence" value="ECO:0007669"/>
    <property type="project" value="UniProtKB-KW"/>
</dbReference>
<dbReference type="GO" id="GO:0004518">
    <property type="term" value="F:nuclease activity"/>
    <property type="evidence" value="ECO:0007669"/>
    <property type="project" value="UniProtKB-KW"/>
</dbReference>
<dbReference type="OrthoDB" id="10051515at2759"/>
<dbReference type="PANTHER" id="PTHR22930">
    <property type="match status" value="1"/>
</dbReference>
<dbReference type="Pfam" id="PF13359">
    <property type="entry name" value="DDE_Tnp_4"/>
    <property type="match status" value="1"/>
</dbReference>
<evidence type="ECO:0000256" key="2">
    <source>
        <dbReference type="ARBA" id="ARBA00004123"/>
    </source>
</evidence>
<comment type="subcellular location">
    <subcellularLocation>
        <location evidence="2">Nucleus</location>
    </subcellularLocation>
</comment>
<dbReference type="PANTHER" id="PTHR22930:SF269">
    <property type="entry name" value="NUCLEASE HARBI1-LIKE PROTEIN"/>
    <property type="match status" value="1"/>
</dbReference>
<dbReference type="Proteomes" id="UP001152320">
    <property type="component" value="Chromosome 4"/>
</dbReference>
<comment type="caution">
    <text evidence="9">The sequence shown here is derived from an EMBL/GenBank/DDBJ whole genome shotgun (WGS) entry which is preliminary data.</text>
</comment>
<dbReference type="GO" id="GO:0005634">
    <property type="term" value="C:nucleus"/>
    <property type="evidence" value="ECO:0007669"/>
    <property type="project" value="UniProtKB-SubCell"/>
</dbReference>
<dbReference type="InterPro" id="IPR045249">
    <property type="entry name" value="HARBI1-like"/>
</dbReference>
<name>A0A9Q1HG92_HOLLE</name>
<evidence type="ECO:0000256" key="4">
    <source>
        <dbReference type="ARBA" id="ARBA00022722"/>
    </source>
</evidence>
<evidence type="ECO:0000256" key="7">
    <source>
        <dbReference type="ARBA" id="ARBA00023242"/>
    </source>
</evidence>
<keyword evidence="4" id="KW-0540">Nuclease</keyword>
<keyword evidence="5" id="KW-0479">Metal-binding</keyword>
<dbReference type="EMBL" id="JAIZAY010000004">
    <property type="protein sequence ID" value="KAJ8043858.1"/>
    <property type="molecule type" value="Genomic_DNA"/>
</dbReference>
<evidence type="ECO:0000259" key="8">
    <source>
        <dbReference type="Pfam" id="PF13359"/>
    </source>
</evidence>
<organism evidence="9 10">
    <name type="scientific">Holothuria leucospilota</name>
    <name type="common">Black long sea cucumber</name>
    <name type="synonym">Mertensiothuria leucospilota</name>
    <dbReference type="NCBI Taxonomy" id="206669"/>
    <lineage>
        <taxon>Eukaryota</taxon>
        <taxon>Metazoa</taxon>
        <taxon>Echinodermata</taxon>
        <taxon>Eleutherozoa</taxon>
        <taxon>Echinozoa</taxon>
        <taxon>Holothuroidea</taxon>
        <taxon>Aspidochirotacea</taxon>
        <taxon>Aspidochirotida</taxon>
        <taxon>Holothuriidae</taxon>
        <taxon>Holothuria</taxon>
    </lineage>
</organism>
<reference evidence="9" key="1">
    <citation type="submission" date="2021-10" db="EMBL/GenBank/DDBJ databases">
        <title>Tropical sea cucumber genome reveals ecological adaptation and Cuvierian tubules defense mechanism.</title>
        <authorList>
            <person name="Chen T."/>
        </authorList>
    </citation>
    <scope>NUCLEOTIDE SEQUENCE</scope>
    <source>
        <strain evidence="9">Nanhai2018</strain>
        <tissue evidence="9">Muscle</tissue>
    </source>
</reference>
<evidence type="ECO:0000256" key="6">
    <source>
        <dbReference type="ARBA" id="ARBA00022801"/>
    </source>
</evidence>
<protein>
    <submittedName>
        <fullName evidence="9">Protein ALP1-like</fullName>
    </submittedName>
</protein>
<evidence type="ECO:0000256" key="5">
    <source>
        <dbReference type="ARBA" id="ARBA00022723"/>
    </source>
</evidence>
<keyword evidence="7" id="KW-0539">Nucleus</keyword>
<proteinExistence type="inferred from homology"/>
<comment type="similarity">
    <text evidence="3">Belongs to the HARBI1 family.</text>
</comment>
<keyword evidence="10" id="KW-1185">Reference proteome</keyword>
<accession>A0A9Q1HG92</accession>